<sequence length="495" mass="56387">MTNKTLKLKYQPRTEKWKLLFPQVNPHCGMLLLWLLIQGSLFLPEQIQAQSLDDYLLEAAENNPGLKASYLRYEAALERSHQPSLPDPELQAGVFLQPMERFMGNQSADFRLMQMFPWFGMISTQKKEANQMAQAQYQLFLEEKNRLFFQIKRTWYEMIRLREEIEISQENLEFLKKYEELALMRFKSGTSGNTISPSSPTPAASSNSSSASSGMSAMGNTSNNSSTSSAEGMGTAAMSSSETTINAVLQIKIEIKELENSIEQLHADEEPLKITFNQLLNRGIDAKINLPSQLVQPQLSLQKQEILDSIWQNNPMLEMYDAEIGAYQQQAKMANLEGKPMLGAGVNYMTFAPRPENGMFMGGENMIMPMVNITLPIYRKKIKSKIKEAELLQESKRLERNKTENLLAMEWAEAFRTWEESERNLSLYEAQIELVNQQIQLLETAYASNATTLENVLQAHQQLLNYQLKRINAINNQYQSLALLEALVSSSLLTF</sequence>
<gene>
    <name evidence="3" type="ORF">SAMN04488104_10131</name>
</gene>
<dbReference type="STRING" id="686796.SAMN04488104_10131"/>
<dbReference type="EMBL" id="FNAC01000013">
    <property type="protein sequence ID" value="SDD04364.1"/>
    <property type="molecule type" value="Genomic_DNA"/>
</dbReference>
<feature type="region of interest" description="Disordered" evidence="2">
    <location>
        <begin position="191"/>
        <end position="237"/>
    </location>
</feature>
<dbReference type="SUPFAM" id="SSF56954">
    <property type="entry name" value="Outer membrane efflux proteins (OEP)"/>
    <property type="match status" value="2"/>
</dbReference>
<dbReference type="Proteomes" id="UP000199060">
    <property type="component" value="Unassembled WGS sequence"/>
</dbReference>
<evidence type="ECO:0000313" key="4">
    <source>
        <dbReference type="Proteomes" id="UP000199060"/>
    </source>
</evidence>
<evidence type="ECO:0000313" key="3">
    <source>
        <dbReference type="EMBL" id="SDD04364.1"/>
    </source>
</evidence>
<evidence type="ECO:0000256" key="1">
    <source>
        <dbReference type="ARBA" id="ARBA00007613"/>
    </source>
</evidence>
<dbReference type="InterPro" id="IPR003423">
    <property type="entry name" value="OMP_efflux"/>
</dbReference>
<comment type="similarity">
    <text evidence="1">Belongs to the outer membrane factor (OMF) (TC 1.B.17) family.</text>
</comment>
<reference evidence="4" key="1">
    <citation type="submission" date="2016-10" db="EMBL/GenBank/DDBJ databases">
        <authorList>
            <person name="Varghese N."/>
            <person name="Submissions S."/>
        </authorList>
    </citation>
    <scope>NUCLEOTIDE SEQUENCE [LARGE SCALE GENOMIC DNA]</scope>
    <source>
        <strain evidence="4">DSM 23095</strain>
    </source>
</reference>
<proteinExistence type="inferred from homology"/>
<name>A0A1G6RJ14_9BACT</name>
<dbReference type="OrthoDB" id="1680428at2"/>
<dbReference type="GO" id="GO:0015562">
    <property type="term" value="F:efflux transmembrane transporter activity"/>
    <property type="evidence" value="ECO:0007669"/>
    <property type="project" value="InterPro"/>
</dbReference>
<dbReference type="RefSeq" id="WP_087941008.1">
    <property type="nucleotide sequence ID" value="NZ_FNAC01000013.1"/>
</dbReference>
<evidence type="ECO:0000256" key="2">
    <source>
        <dbReference type="SAM" id="MobiDB-lite"/>
    </source>
</evidence>
<dbReference type="Pfam" id="PF02321">
    <property type="entry name" value="OEP"/>
    <property type="match status" value="1"/>
</dbReference>
<dbReference type="AlphaFoldDB" id="A0A1G6RJ14"/>
<keyword evidence="4" id="KW-1185">Reference proteome</keyword>
<dbReference type="Gene3D" id="1.20.1600.10">
    <property type="entry name" value="Outer membrane efflux proteins (OEP)"/>
    <property type="match status" value="2"/>
</dbReference>
<protein>
    <submittedName>
        <fullName evidence="3">Outer membrane protein TolC</fullName>
    </submittedName>
</protein>
<accession>A0A1G6RJ14</accession>
<dbReference type="PANTHER" id="PTHR30203:SF24">
    <property type="entry name" value="BLR4935 PROTEIN"/>
    <property type="match status" value="1"/>
</dbReference>
<dbReference type="PANTHER" id="PTHR30203">
    <property type="entry name" value="OUTER MEMBRANE CATION EFFLUX PROTEIN"/>
    <property type="match status" value="1"/>
</dbReference>
<organism evidence="3 4">
    <name type="scientific">Algoriphagus faecimaris</name>
    <dbReference type="NCBI Taxonomy" id="686796"/>
    <lineage>
        <taxon>Bacteria</taxon>
        <taxon>Pseudomonadati</taxon>
        <taxon>Bacteroidota</taxon>
        <taxon>Cytophagia</taxon>
        <taxon>Cytophagales</taxon>
        <taxon>Cyclobacteriaceae</taxon>
        <taxon>Algoriphagus</taxon>
    </lineage>
</organism>
<dbReference type="InterPro" id="IPR010131">
    <property type="entry name" value="MdtP/NodT-like"/>
</dbReference>
<feature type="compositionally biased region" description="Low complexity" evidence="2">
    <location>
        <begin position="196"/>
        <end position="230"/>
    </location>
</feature>